<evidence type="ECO:0000313" key="2">
    <source>
        <dbReference type="Proteomes" id="UP001470230"/>
    </source>
</evidence>
<keyword evidence="2" id="KW-1185">Reference proteome</keyword>
<dbReference type="Proteomes" id="UP001470230">
    <property type="component" value="Unassembled WGS sequence"/>
</dbReference>
<sequence>MATVIDEQSSWETLDADDDYEICVEYPYPIRRKSNGVVVSEWVANNGYPCITLNGKHYLKHRVIALQWVDNDDPEHMTQVDHRNRDRLDYHSTNLRWVTPTENSRNKTSNKGVKYEYVDELPEDAMVVDFYDTINGHHEFENYYFYDDTFYFWTGIEYRILHICETKSGNKYVNTRDIDNKVVAIMYSKFKRQHDL</sequence>
<proteinExistence type="predicted"/>
<dbReference type="InterPro" id="IPR044925">
    <property type="entry name" value="His-Me_finger_sf"/>
</dbReference>
<dbReference type="SUPFAM" id="SSF54060">
    <property type="entry name" value="His-Me finger endonucleases"/>
    <property type="match status" value="1"/>
</dbReference>
<evidence type="ECO:0000313" key="1">
    <source>
        <dbReference type="EMBL" id="KAK8844477.1"/>
    </source>
</evidence>
<evidence type="ECO:0008006" key="3">
    <source>
        <dbReference type="Google" id="ProtNLM"/>
    </source>
</evidence>
<dbReference type="Gene3D" id="3.90.75.20">
    <property type="match status" value="1"/>
</dbReference>
<reference evidence="1 2" key="1">
    <citation type="submission" date="2024-04" db="EMBL/GenBank/DDBJ databases">
        <title>Tritrichomonas musculus Genome.</title>
        <authorList>
            <person name="Alves-Ferreira E."/>
            <person name="Grigg M."/>
            <person name="Lorenzi H."/>
            <person name="Galac M."/>
        </authorList>
    </citation>
    <scope>NUCLEOTIDE SEQUENCE [LARGE SCALE GENOMIC DNA]</scope>
    <source>
        <strain evidence="1 2">EAF2021</strain>
    </source>
</reference>
<accession>A0ABR2HCR7</accession>
<dbReference type="EMBL" id="JAPFFF010000032">
    <property type="protein sequence ID" value="KAK8844477.1"/>
    <property type="molecule type" value="Genomic_DNA"/>
</dbReference>
<gene>
    <name evidence="1" type="ORF">M9Y10_024337</name>
</gene>
<comment type="caution">
    <text evidence="1">The sequence shown here is derived from an EMBL/GenBank/DDBJ whole genome shotgun (WGS) entry which is preliminary data.</text>
</comment>
<organism evidence="1 2">
    <name type="scientific">Tritrichomonas musculus</name>
    <dbReference type="NCBI Taxonomy" id="1915356"/>
    <lineage>
        <taxon>Eukaryota</taxon>
        <taxon>Metamonada</taxon>
        <taxon>Parabasalia</taxon>
        <taxon>Tritrichomonadida</taxon>
        <taxon>Tritrichomonadidae</taxon>
        <taxon>Tritrichomonas</taxon>
    </lineage>
</organism>
<protein>
    <recommendedName>
        <fullName evidence="3">HNH nuclease domain-containing protein</fullName>
    </recommendedName>
</protein>
<name>A0ABR2HCR7_9EUKA</name>